<geneLocation type="plasmid" evidence="6">
    <name>psj05684b</name>
</geneLocation>
<evidence type="ECO:0000259" key="4">
    <source>
        <dbReference type="Pfam" id="PF08501"/>
    </source>
</evidence>
<evidence type="ECO:0000256" key="3">
    <source>
        <dbReference type="ARBA" id="ARBA00023141"/>
    </source>
</evidence>
<evidence type="ECO:0000313" key="5">
    <source>
        <dbReference type="EMBL" id="ASY65703.1"/>
    </source>
</evidence>
<dbReference type="GO" id="GO:0004764">
    <property type="term" value="F:shikimate 3-dehydrogenase (NADP+) activity"/>
    <property type="evidence" value="ECO:0007669"/>
    <property type="project" value="InterPro"/>
</dbReference>
<dbReference type="NCBIfam" id="NF009201">
    <property type="entry name" value="PRK12549.1"/>
    <property type="match status" value="1"/>
</dbReference>
<evidence type="ECO:0000256" key="2">
    <source>
        <dbReference type="ARBA" id="ARBA00023002"/>
    </source>
</evidence>
<dbReference type="CDD" id="cd01065">
    <property type="entry name" value="NAD_bind_Shikimate_DH"/>
    <property type="match status" value="1"/>
</dbReference>
<evidence type="ECO:0000256" key="1">
    <source>
        <dbReference type="ARBA" id="ARBA00004871"/>
    </source>
</evidence>
<dbReference type="InterPro" id="IPR022893">
    <property type="entry name" value="Shikimate_DH_fam"/>
</dbReference>
<proteinExistence type="predicted"/>
<name>A0A249PIE1_9HYPH</name>
<sequence length="286" mass="30270">MSDATIRLGLIGDNIARSQSPRLHVAAGRLCGLDVNYERLIPADRGEDFETVFGRCLTEGFRGINITYPYKERVVPLLQVPDPAIAAIGACNTVVFDRVPPSGYNTDYTGFVSAFRAAFPGAEPGMVAMAGAGGVGKAVAFGLAALDCKRLLIFDRDRAKAEALASSLAAAAFDVSVEIVPSIEEAVVAADGLVNCTPLGMLGYPGSAIPSALIGRQRWAFDAVYTPVETEFLCDARAAGLSFISGYELFFHQGVDAFRYFSGMEVDAAALRAVLAEPESEARISA</sequence>
<dbReference type="PANTHER" id="PTHR21089">
    <property type="entry name" value="SHIKIMATE DEHYDROGENASE"/>
    <property type="match status" value="1"/>
</dbReference>
<dbReference type="InterPro" id="IPR036291">
    <property type="entry name" value="NAD(P)-bd_dom_sf"/>
</dbReference>
<keyword evidence="5" id="KW-0614">Plasmid</keyword>
<dbReference type="EMBL" id="CP023068">
    <property type="protein sequence ID" value="ASY65703.1"/>
    <property type="molecule type" value="Genomic_DNA"/>
</dbReference>
<dbReference type="GO" id="GO:0009423">
    <property type="term" value="P:chorismate biosynthetic process"/>
    <property type="evidence" value="ECO:0007669"/>
    <property type="project" value="TreeGrafter"/>
</dbReference>
<dbReference type="Proteomes" id="UP000217211">
    <property type="component" value="Plasmid pSJ05684b"/>
</dbReference>
<reference evidence="5 6" key="1">
    <citation type="submission" date="2017-08" db="EMBL/GenBank/DDBJ databases">
        <title>Multipartite genome sequences of Sinorhizobium species nodulating soybeans.</title>
        <authorList>
            <person name="Tian C.F."/>
        </authorList>
    </citation>
    <scope>NUCLEOTIDE SEQUENCE [LARGE SCALE GENOMIC DNA]</scope>
    <source>
        <strain evidence="5 6">CCBAU 05684</strain>
        <plasmid evidence="6">psj05684b</plasmid>
    </source>
</reference>
<dbReference type="InterPro" id="IPR046346">
    <property type="entry name" value="Aminoacid_DH-like_N_sf"/>
</dbReference>
<dbReference type="SUPFAM" id="SSF51735">
    <property type="entry name" value="NAD(P)-binding Rossmann-fold domains"/>
    <property type="match status" value="1"/>
</dbReference>
<keyword evidence="2" id="KW-0560">Oxidoreductase</keyword>
<dbReference type="PANTHER" id="PTHR21089:SF1">
    <property type="entry name" value="BIFUNCTIONAL 3-DEHYDROQUINATE DEHYDRATASE_SHIKIMATE DEHYDROGENASE, CHLOROPLASTIC"/>
    <property type="match status" value="1"/>
</dbReference>
<keyword evidence="6" id="KW-1185">Reference proteome</keyword>
<dbReference type="Pfam" id="PF08501">
    <property type="entry name" value="Shikimate_dh_N"/>
    <property type="match status" value="1"/>
</dbReference>
<dbReference type="Gene3D" id="3.40.50.720">
    <property type="entry name" value="NAD(P)-binding Rossmann-like Domain"/>
    <property type="match status" value="1"/>
</dbReference>
<gene>
    <name evidence="5" type="ORF">SJ05684_b47210</name>
</gene>
<dbReference type="InterPro" id="IPR013708">
    <property type="entry name" value="Shikimate_DH-bd_N"/>
</dbReference>
<feature type="domain" description="Shikimate dehydrogenase substrate binding N-terminal" evidence="4">
    <location>
        <begin position="10"/>
        <end position="94"/>
    </location>
</feature>
<dbReference type="OrthoDB" id="9792692at2"/>
<dbReference type="RefSeq" id="WP_034855607.1">
    <property type="nucleotide sequence ID" value="NZ_AJQT01000061.1"/>
</dbReference>
<dbReference type="eggNOG" id="COG0169">
    <property type="taxonomic scope" value="Bacteria"/>
</dbReference>
<dbReference type="KEGG" id="esj:SJ05684_b47210"/>
<dbReference type="GO" id="GO:0019632">
    <property type="term" value="P:shikimate metabolic process"/>
    <property type="evidence" value="ECO:0007669"/>
    <property type="project" value="TreeGrafter"/>
</dbReference>
<keyword evidence="3" id="KW-0028">Amino-acid biosynthesis</keyword>
<dbReference type="AlphaFoldDB" id="A0A249PIE1"/>
<comment type="pathway">
    <text evidence="1">Metabolic intermediate biosynthesis; chorismate biosynthesis; chorismate from D-erythrose 4-phosphate and phosphoenolpyruvate: step 4/7.</text>
</comment>
<dbReference type="GO" id="GO:0009073">
    <property type="term" value="P:aromatic amino acid family biosynthetic process"/>
    <property type="evidence" value="ECO:0007669"/>
    <property type="project" value="UniProtKB-KW"/>
</dbReference>
<dbReference type="Gene3D" id="3.40.50.10860">
    <property type="entry name" value="Leucine Dehydrogenase, chain A, domain 1"/>
    <property type="match status" value="1"/>
</dbReference>
<keyword evidence="3" id="KW-0057">Aromatic amino acid biosynthesis</keyword>
<evidence type="ECO:0000313" key="6">
    <source>
        <dbReference type="Proteomes" id="UP000217211"/>
    </source>
</evidence>
<accession>A0A249PIE1</accession>
<dbReference type="STRING" id="716928.GCA_000261485_03184"/>
<organism evidence="5 6">
    <name type="scientific">Sinorhizobium sojae CCBAU 05684</name>
    <dbReference type="NCBI Taxonomy" id="716928"/>
    <lineage>
        <taxon>Bacteria</taxon>
        <taxon>Pseudomonadati</taxon>
        <taxon>Pseudomonadota</taxon>
        <taxon>Alphaproteobacteria</taxon>
        <taxon>Hyphomicrobiales</taxon>
        <taxon>Rhizobiaceae</taxon>
        <taxon>Sinorhizobium/Ensifer group</taxon>
        <taxon>Sinorhizobium</taxon>
    </lineage>
</organism>
<dbReference type="SUPFAM" id="SSF53223">
    <property type="entry name" value="Aminoacid dehydrogenase-like, N-terminal domain"/>
    <property type="match status" value="1"/>
</dbReference>
<protein>
    <submittedName>
        <fullName evidence="5">Quinate/shikimate 5-dehydrogenase I delta</fullName>
    </submittedName>
</protein>